<dbReference type="Gene3D" id="2.40.40.10">
    <property type="entry name" value="RlpA-like domain"/>
    <property type="match status" value="1"/>
</dbReference>
<gene>
    <name evidence="2" type="ORF">BT96DRAFT_881789</name>
</gene>
<evidence type="ECO:0000313" key="3">
    <source>
        <dbReference type="Proteomes" id="UP000799118"/>
    </source>
</evidence>
<reference evidence="2" key="1">
    <citation type="journal article" date="2019" name="Environ. Microbiol.">
        <title>Fungal ecological strategies reflected in gene transcription - a case study of two litter decomposers.</title>
        <authorList>
            <person name="Barbi F."/>
            <person name="Kohler A."/>
            <person name="Barry K."/>
            <person name="Baskaran P."/>
            <person name="Daum C."/>
            <person name="Fauchery L."/>
            <person name="Ihrmark K."/>
            <person name="Kuo A."/>
            <person name="LaButti K."/>
            <person name="Lipzen A."/>
            <person name="Morin E."/>
            <person name="Grigoriev I.V."/>
            <person name="Henrissat B."/>
            <person name="Lindahl B."/>
            <person name="Martin F."/>
        </authorList>
    </citation>
    <scope>NUCLEOTIDE SEQUENCE</scope>
    <source>
        <strain evidence="2">JB14</strain>
    </source>
</reference>
<evidence type="ECO:0000256" key="1">
    <source>
        <dbReference type="SAM" id="SignalP"/>
    </source>
</evidence>
<protein>
    <submittedName>
        <fullName evidence="2">Endoglucanase V-like protein</fullName>
    </submittedName>
</protein>
<feature type="chain" id="PRO_5025633089" evidence="1">
    <location>
        <begin position="21"/>
        <end position="196"/>
    </location>
</feature>
<dbReference type="CDD" id="cd22278">
    <property type="entry name" value="DPBB_GH45_endoglucanase"/>
    <property type="match status" value="1"/>
</dbReference>
<dbReference type="InterPro" id="IPR036908">
    <property type="entry name" value="RlpA-like_sf"/>
</dbReference>
<proteinExistence type="predicted"/>
<dbReference type="SUPFAM" id="SSF50685">
    <property type="entry name" value="Barwin-like endoglucanases"/>
    <property type="match status" value="1"/>
</dbReference>
<keyword evidence="3" id="KW-1185">Reference proteome</keyword>
<dbReference type="OrthoDB" id="5823761at2759"/>
<keyword evidence="1" id="KW-0732">Signal</keyword>
<dbReference type="EMBL" id="ML769463">
    <property type="protein sequence ID" value="KAE9399954.1"/>
    <property type="molecule type" value="Genomic_DNA"/>
</dbReference>
<dbReference type="AlphaFoldDB" id="A0A6A4HSE7"/>
<feature type="signal peptide" evidence="1">
    <location>
        <begin position="1"/>
        <end position="20"/>
    </location>
</feature>
<sequence length="196" mass="19780">MKSSIATLLSIAATLTTVKGYVQLGSGKASFTEYSGCSAPACGVAATGFTAAINQLAFGSVPGLGAGNACGRCFALTGSADPFDTAFTGPFNSIVVKVTDMCPAAGNEEWCGQTTADPTNSFGAEFHFDLCEDTGAAGSFFPSGHTALTGSFTEVSCSEWSGSDESDLFDGACISGETATFWPSTSEGCPNQGTSI</sequence>
<organism evidence="2 3">
    <name type="scientific">Gymnopus androsaceus JB14</name>
    <dbReference type="NCBI Taxonomy" id="1447944"/>
    <lineage>
        <taxon>Eukaryota</taxon>
        <taxon>Fungi</taxon>
        <taxon>Dikarya</taxon>
        <taxon>Basidiomycota</taxon>
        <taxon>Agaricomycotina</taxon>
        <taxon>Agaricomycetes</taxon>
        <taxon>Agaricomycetidae</taxon>
        <taxon>Agaricales</taxon>
        <taxon>Marasmiineae</taxon>
        <taxon>Omphalotaceae</taxon>
        <taxon>Gymnopus</taxon>
    </lineage>
</organism>
<dbReference type="Pfam" id="PF22514">
    <property type="entry name" value="EXPB1_D1"/>
    <property type="match status" value="1"/>
</dbReference>
<evidence type="ECO:0000313" key="2">
    <source>
        <dbReference type="EMBL" id="KAE9399954.1"/>
    </source>
</evidence>
<dbReference type="Proteomes" id="UP000799118">
    <property type="component" value="Unassembled WGS sequence"/>
</dbReference>
<name>A0A6A4HSE7_9AGAR</name>
<accession>A0A6A4HSE7</accession>